<feature type="region of interest" description="Disordered" evidence="1">
    <location>
        <begin position="1"/>
        <end position="79"/>
    </location>
</feature>
<accession>A0A9P6NJY9</accession>
<organism evidence="2 3">
    <name type="scientific">Cronartium quercuum f. sp. fusiforme G11</name>
    <dbReference type="NCBI Taxonomy" id="708437"/>
    <lineage>
        <taxon>Eukaryota</taxon>
        <taxon>Fungi</taxon>
        <taxon>Dikarya</taxon>
        <taxon>Basidiomycota</taxon>
        <taxon>Pucciniomycotina</taxon>
        <taxon>Pucciniomycetes</taxon>
        <taxon>Pucciniales</taxon>
        <taxon>Coleosporiaceae</taxon>
        <taxon>Cronartium</taxon>
    </lineage>
</organism>
<keyword evidence="3" id="KW-1185">Reference proteome</keyword>
<dbReference type="EMBL" id="MU167249">
    <property type="protein sequence ID" value="KAG0147359.1"/>
    <property type="molecule type" value="Genomic_DNA"/>
</dbReference>
<gene>
    <name evidence="2" type="ORF">CROQUDRAFT_91628</name>
</gene>
<protein>
    <submittedName>
        <fullName evidence="2">Uncharacterized protein</fullName>
    </submittedName>
</protein>
<dbReference type="Proteomes" id="UP000886653">
    <property type="component" value="Unassembled WGS sequence"/>
</dbReference>
<evidence type="ECO:0000313" key="2">
    <source>
        <dbReference type="EMBL" id="KAG0147359.1"/>
    </source>
</evidence>
<sequence>MEKLRPISGKGLRELPVSRSSEGSGHEVPSSFGRPEAPPETVRRSSEDWGVRSSYAASPKIRATQLSQSQKRVKRLGLD</sequence>
<evidence type="ECO:0000256" key="1">
    <source>
        <dbReference type="SAM" id="MobiDB-lite"/>
    </source>
</evidence>
<name>A0A9P6NJY9_9BASI</name>
<comment type="caution">
    <text evidence="2">The sequence shown here is derived from an EMBL/GenBank/DDBJ whole genome shotgun (WGS) entry which is preliminary data.</text>
</comment>
<dbReference type="AlphaFoldDB" id="A0A9P6NJY9"/>
<evidence type="ECO:0000313" key="3">
    <source>
        <dbReference type="Proteomes" id="UP000886653"/>
    </source>
</evidence>
<reference evidence="2" key="1">
    <citation type="submission" date="2013-11" db="EMBL/GenBank/DDBJ databases">
        <title>Genome sequence of the fusiform rust pathogen reveals effectors for host alternation and coevolution with pine.</title>
        <authorList>
            <consortium name="DOE Joint Genome Institute"/>
            <person name="Smith K."/>
            <person name="Pendleton A."/>
            <person name="Kubisiak T."/>
            <person name="Anderson C."/>
            <person name="Salamov A."/>
            <person name="Aerts A."/>
            <person name="Riley R."/>
            <person name="Clum A."/>
            <person name="Lindquist E."/>
            <person name="Ence D."/>
            <person name="Campbell M."/>
            <person name="Kronenberg Z."/>
            <person name="Feau N."/>
            <person name="Dhillon B."/>
            <person name="Hamelin R."/>
            <person name="Burleigh J."/>
            <person name="Smith J."/>
            <person name="Yandell M."/>
            <person name="Nelson C."/>
            <person name="Grigoriev I."/>
            <person name="Davis J."/>
        </authorList>
    </citation>
    <scope>NUCLEOTIDE SEQUENCE</scope>
    <source>
        <strain evidence="2">G11</strain>
    </source>
</reference>
<proteinExistence type="predicted"/>
<feature type="compositionally biased region" description="Basic and acidic residues" evidence="1">
    <location>
        <begin position="41"/>
        <end position="50"/>
    </location>
</feature>